<comment type="similarity">
    <text evidence="1 2">Belongs to the small heat shock protein (HSP20) family.</text>
</comment>
<feature type="domain" description="SHSP" evidence="3">
    <location>
        <begin position="25"/>
        <end position="141"/>
    </location>
</feature>
<dbReference type="OrthoDB" id="9811615at2"/>
<protein>
    <submittedName>
        <fullName evidence="4">Hsp20/alpha crystallin family protein</fullName>
    </submittedName>
</protein>
<proteinExistence type="inferred from homology"/>
<dbReference type="EMBL" id="SDKC01000001">
    <property type="protein sequence ID" value="RXS76200.1"/>
    <property type="molecule type" value="Genomic_DNA"/>
</dbReference>
<evidence type="ECO:0000313" key="4">
    <source>
        <dbReference type="EMBL" id="RXS76200.1"/>
    </source>
</evidence>
<dbReference type="Pfam" id="PF00011">
    <property type="entry name" value="HSP20"/>
    <property type="match status" value="1"/>
</dbReference>
<dbReference type="InterPro" id="IPR002068">
    <property type="entry name" value="A-crystallin/Hsp20_dom"/>
</dbReference>
<comment type="caution">
    <text evidence="4">The sequence shown here is derived from an EMBL/GenBank/DDBJ whole genome shotgun (WGS) entry which is preliminary data.</text>
</comment>
<evidence type="ECO:0000259" key="3">
    <source>
        <dbReference type="PROSITE" id="PS01031"/>
    </source>
</evidence>
<reference evidence="4 5" key="1">
    <citation type="submission" date="2019-01" db="EMBL/GenBank/DDBJ databases">
        <title>Blautia sp. nov. KGMB01111 isolated human feces.</title>
        <authorList>
            <person name="Park J.-E."/>
            <person name="Kim J.-S."/>
            <person name="Park S.-H."/>
        </authorList>
    </citation>
    <scope>NUCLEOTIDE SEQUENCE [LARGE SCALE GENOMIC DNA]</scope>
    <source>
        <strain evidence="4 5">KGMB01111</strain>
    </source>
</reference>
<evidence type="ECO:0000256" key="2">
    <source>
        <dbReference type="RuleBase" id="RU003616"/>
    </source>
</evidence>
<dbReference type="Gene3D" id="2.60.40.790">
    <property type="match status" value="1"/>
</dbReference>
<evidence type="ECO:0000313" key="5">
    <source>
        <dbReference type="Proteomes" id="UP000290106"/>
    </source>
</evidence>
<dbReference type="AlphaFoldDB" id="A0A4Q1RKB3"/>
<dbReference type="InterPro" id="IPR031107">
    <property type="entry name" value="Small_HSP"/>
</dbReference>
<evidence type="ECO:0000256" key="1">
    <source>
        <dbReference type="PROSITE-ProRule" id="PRU00285"/>
    </source>
</evidence>
<dbReference type="CDD" id="cd06471">
    <property type="entry name" value="ACD_LpsHSP_like"/>
    <property type="match status" value="1"/>
</dbReference>
<accession>A0A4Q1RKB3</accession>
<gene>
    <name evidence="4" type="ORF">ETP43_14005</name>
</gene>
<name>A0A4Q1RKB3_9FIRM</name>
<dbReference type="PANTHER" id="PTHR11527">
    <property type="entry name" value="HEAT-SHOCK PROTEIN 20 FAMILY MEMBER"/>
    <property type="match status" value="1"/>
</dbReference>
<dbReference type="RefSeq" id="WP_129258757.1">
    <property type="nucleotide sequence ID" value="NZ_DAWBJR010000050.1"/>
</dbReference>
<dbReference type="SUPFAM" id="SSF49764">
    <property type="entry name" value="HSP20-like chaperones"/>
    <property type="match status" value="1"/>
</dbReference>
<keyword evidence="5" id="KW-1185">Reference proteome</keyword>
<dbReference type="InterPro" id="IPR008978">
    <property type="entry name" value="HSP20-like_chaperone"/>
</dbReference>
<dbReference type="Proteomes" id="UP000290106">
    <property type="component" value="Unassembled WGS sequence"/>
</dbReference>
<sequence length="141" mass="16066">MLMPSIFGENFMDDFFGVPERTYTKSAQNTLMKTDVVENKDGFDVSIDLPGFKKEDVKGEVKDGYLIITASTNQNKDEKNKDGKYIRKERYSGTCQRSFYVGDDITQNDIKAKFEDGVLKLEIPKKEAKPEVKEAKYISIA</sequence>
<dbReference type="PROSITE" id="PS01031">
    <property type="entry name" value="SHSP"/>
    <property type="match status" value="1"/>
</dbReference>
<organism evidence="4 5">
    <name type="scientific">Blautia faecicola</name>
    <dbReference type="NCBI Taxonomy" id="2509240"/>
    <lineage>
        <taxon>Bacteria</taxon>
        <taxon>Bacillati</taxon>
        <taxon>Bacillota</taxon>
        <taxon>Clostridia</taxon>
        <taxon>Lachnospirales</taxon>
        <taxon>Lachnospiraceae</taxon>
        <taxon>Blautia</taxon>
    </lineage>
</organism>